<feature type="transmembrane region" description="Helical" evidence="7">
    <location>
        <begin position="432"/>
        <end position="452"/>
    </location>
</feature>
<feature type="transmembrane region" description="Helical" evidence="7">
    <location>
        <begin position="237"/>
        <end position="256"/>
    </location>
</feature>
<evidence type="ECO:0000256" key="2">
    <source>
        <dbReference type="ARBA" id="ARBA00008335"/>
    </source>
</evidence>
<dbReference type="CDD" id="cd17476">
    <property type="entry name" value="MFS_Amf1_MDR_like"/>
    <property type="match status" value="1"/>
</dbReference>
<keyword evidence="4 7" id="KW-0812">Transmembrane</keyword>
<comment type="subcellular location">
    <subcellularLocation>
        <location evidence="1">Membrane</location>
        <topology evidence="1">Multi-pass membrane protein</topology>
    </subcellularLocation>
</comment>
<dbReference type="InterPro" id="IPR011701">
    <property type="entry name" value="MFS"/>
</dbReference>
<feature type="transmembrane region" description="Helical" evidence="7">
    <location>
        <begin position="338"/>
        <end position="362"/>
    </location>
</feature>
<evidence type="ECO:0000256" key="4">
    <source>
        <dbReference type="ARBA" id="ARBA00022692"/>
    </source>
</evidence>
<feature type="transmembrane region" description="Helical" evidence="7">
    <location>
        <begin position="394"/>
        <end position="420"/>
    </location>
</feature>
<evidence type="ECO:0000313" key="10">
    <source>
        <dbReference type="Proteomes" id="UP000235672"/>
    </source>
</evidence>
<dbReference type="InterPro" id="IPR020846">
    <property type="entry name" value="MFS_dom"/>
</dbReference>
<feature type="transmembrane region" description="Helical" evidence="7">
    <location>
        <begin position="306"/>
        <end position="326"/>
    </location>
</feature>
<sequence length="534" mass="57904">MELPKLEEPRSASLYPVQSRIEGPQSFPREIAFVGVLCMAQLMTQAALGQSIAPLHIIGDSFNITSPGQLSWIPAAYSLTVGTFILIAGRLGDLYGHKRFFIAGFLWFGFWSLMAGFSVYVQRGGGKGAIFFDVCRAMQGIGPAFLLPNAIAILGRTYPPGRRQEMVFSLFGATAPSGFNLGAVFASLFAQTAWWPWAFWIMGNICFLLAIAGYFAIPHTPPPYLKKDSSITAWTRVDGWGSITGIVALILINFAWNQGPVVGWTTPYTYIILIIGFLFLSLFGFIETRAKFPLIPRDALSTDTAFVLGCVAAGWSSFGIWVYYLWQFCEELRHASPLLTSAYFVPTSISGFIAALTTGMILHRVPASFVMLLAMLAFMTGTILVATAPISQIYWAQIFVAFVVTPWGMDMSFPAATILLSNKMRKEEQGVAASLVNTIVNYSISIGLGMAGTIEGRIGGSGVEGLLRGYRAALYFGIGLSGLGVTIALAFGTSHFLRAKREKEVQADGALDFEHRDIETPGGPSVKIEGGSTL</sequence>
<dbReference type="PANTHER" id="PTHR42718">
    <property type="entry name" value="MAJOR FACILITATOR SUPERFAMILY MULTIDRUG TRANSPORTER MFSC"/>
    <property type="match status" value="1"/>
</dbReference>
<dbReference type="EMBL" id="KZ613543">
    <property type="protein sequence ID" value="PMD12765.1"/>
    <property type="molecule type" value="Genomic_DNA"/>
</dbReference>
<evidence type="ECO:0000313" key="9">
    <source>
        <dbReference type="EMBL" id="PMD12765.1"/>
    </source>
</evidence>
<feature type="transmembrane region" description="Helical" evidence="7">
    <location>
        <begin position="70"/>
        <end position="88"/>
    </location>
</feature>
<feature type="transmembrane region" description="Helical" evidence="7">
    <location>
        <begin position="268"/>
        <end position="286"/>
    </location>
</feature>
<dbReference type="FunFam" id="1.20.1250.20:FF:000285">
    <property type="entry name" value="MFS general substrate transporter"/>
    <property type="match status" value="1"/>
</dbReference>
<dbReference type="PROSITE" id="PS50850">
    <property type="entry name" value="MFS"/>
    <property type="match status" value="1"/>
</dbReference>
<feature type="transmembrane region" description="Helical" evidence="7">
    <location>
        <begin position="100"/>
        <end position="121"/>
    </location>
</feature>
<feature type="domain" description="Major facilitator superfamily (MFS) profile" evidence="8">
    <location>
        <begin position="33"/>
        <end position="502"/>
    </location>
</feature>
<name>A0A2J6PFE0_9HELO</name>
<proteinExistence type="inferred from homology"/>
<protein>
    <submittedName>
        <fullName evidence="9">MFS general substrate transporter</fullName>
    </submittedName>
</protein>
<dbReference type="Gene3D" id="1.20.1250.20">
    <property type="entry name" value="MFS general substrate transporter like domains"/>
    <property type="match status" value="2"/>
</dbReference>
<keyword evidence="6 7" id="KW-0472">Membrane</keyword>
<comment type="similarity">
    <text evidence="2">Belongs to the major facilitator superfamily.</text>
</comment>
<feature type="transmembrane region" description="Helical" evidence="7">
    <location>
        <begin position="472"/>
        <end position="491"/>
    </location>
</feature>
<dbReference type="Proteomes" id="UP000235672">
    <property type="component" value="Unassembled WGS sequence"/>
</dbReference>
<accession>A0A2J6PFE0</accession>
<organism evidence="9 10">
    <name type="scientific">Hyaloscypha hepaticicola</name>
    <dbReference type="NCBI Taxonomy" id="2082293"/>
    <lineage>
        <taxon>Eukaryota</taxon>
        <taxon>Fungi</taxon>
        <taxon>Dikarya</taxon>
        <taxon>Ascomycota</taxon>
        <taxon>Pezizomycotina</taxon>
        <taxon>Leotiomycetes</taxon>
        <taxon>Helotiales</taxon>
        <taxon>Hyaloscyphaceae</taxon>
        <taxon>Hyaloscypha</taxon>
    </lineage>
</organism>
<reference evidence="9 10" key="1">
    <citation type="submission" date="2016-05" db="EMBL/GenBank/DDBJ databases">
        <title>A degradative enzymes factory behind the ericoid mycorrhizal symbiosis.</title>
        <authorList>
            <consortium name="DOE Joint Genome Institute"/>
            <person name="Martino E."/>
            <person name="Morin E."/>
            <person name="Grelet G."/>
            <person name="Kuo A."/>
            <person name="Kohler A."/>
            <person name="Daghino S."/>
            <person name="Barry K."/>
            <person name="Choi C."/>
            <person name="Cichocki N."/>
            <person name="Clum A."/>
            <person name="Copeland A."/>
            <person name="Hainaut M."/>
            <person name="Haridas S."/>
            <person name="Labutti K."/>
            <person name="Lindquist E."/>
            <person name="Lipzen A."/>
            <person name="Khouja H.-R."/>
            <person name="Murat C."/>
            <person name="Ohm R."/>
            <person name="Olson A."/>
            <person name="Spatafora J."/>
            <person name="Veneault-Fourrey C."/>
            <person name="Henrissat B."/>
            <person name="Grigoriev I."/>
            <person name="Martin F."/>
            <person name="Perotto S."/>
        </authorList>
    </citation>
    <scope>NUCLEOTIDE SEQUENCE [LARGE SCALE GENOMIC DNA]</scope>
    <source>
        <strain evidence="9 10">UAMH 7357</strain>
    </source>
</reference>
<dbReference type="InterPro" id="IPR036259">
    <property type="entry name" value="MFS_trans_sf"/>
</dbReference>
<evidence type="ECO:0000259" key="8">
    <source>
        <dbReference type="PROSITE" id="PS50850"/>
    </source>
</evidence>
<keyword evidence="3" id="KW-0813">Transport</keyword>
<gene>
    <name evidence="9" type="ORF">NA56DRAFT_638734</name>
</gene>
<feature type="transmembrane region" description="Helical" evidence="7">
    <location>
        <begin position="170"/>
        <end position="191"/>
    </location>
</feature>
<dbReference type="SUPFAM" id="SSF103473">
    <property type="entry name" value="MFS general substrate transporter"/>
    <property type="match status" value="1"/>
</dbReference>
<feature type="transmembrane region" description="Helical" evidence="7">
    <location>
        <begin position="369"/>
        <end position="388"/>
    </location>
</feature>
<evidence type="ECO:0000256" key="1">
    <source>
        <dbReference type="ARBA" id="ARBA00004141"/>
    </source>
</evidence>
<dbReference type="Pfam" id="PF07690">
    <property type="entry name" value="MFS_1"/>
    <property type="match status" value="1"/>
</dbReference>
<evidence type="ECO:0000256" key="5">
    <source>
        <dbReference type="ARBA" id="ARBA00022989"/>
    </source>
</evidence>
<evidence type="ECO:0000256" key="6">
    <source>
        <dbReference type="ARBA" id="ARBA00023136"/>
    </source>
</evidence>
<dbReference type="OrthoDB" id="2428527at2759"/>
<keyword evidence="5 7" id="KW-1133">Transmembrane helix</keyword>
<dbReference type="GO" id="GO:0016020">
    <property type="term" value="C:membrane"/>
    <property type="evidence" value="ECO:0007669"/>
    <property type="project" value="UniProtKB-SubCell"/>
</dbReference>
<keyword evidence="10" id="KW-1185">Reference proteome</keyword>
<evidence type="ECO:0000256" key="3">
    <source>
        <dbReference type="ARBA" id="ARBA00022448"/>
    </source>
</evidence>
<dbReference type="GO" id="GO:0022857">
    <property type="term" value="F:transmembrane transporter activity"/>
    <property type="evidence" value="ECO:0007669"/>
    <property type="project" value="InterPro"/>
</dbReference>
<evidence type="ECO:0000256" key="7">
    <source>
        <dbReference type="SAM" id="Phobius"/>
    </source>
</evidence>
<dbReference type="AlphaFoldDB" id="A0A2J6PFE0"/>
<feature type="transmembrane region" description="Helical" evidence="7">
    <location>
        <begin position="141"/>
        <end position="158"/>
    </location>
</feature>
<dbReference type="PANTHER" id="PTHR42718:SF1">
    <property type="entry name" value="LOW AFFINITY AMMONIUM TRANSPORTER"/>
    <property type="match status" value="1"/>
</dbReference>
<feature type="transmembrane region" description="Helical" evidence="7">
    <location>
        <begin position="197"/>
        <end position="217"/>
    </location>
</feature>